<proteinExistence type="predicted"/>
<name>A0A1B6D7Q8_9HEMI</name>
<feature type="coiled-coil region" evidence="1">
    <location>
        <begin position="190"/>
        <end position="261"/>
    </location>
</feature>
<feature type="coiled-coil region" evidence="1">
    <location>
        <begin position="19"/>
        <end position="109"/>
    </location>
</feature>
<evidence type="ECO:0000256" key="1">
    <source>
        <dbReference type="SAM" id="Coils"/>
    </source>
</evidence>
<sequence length="628" mass="73106">MDDEKNSFEKFQELLQQYAQSSQAEKTKLEEINEVLRNQINRLECELKAANESILKKEENLRLWQEKYDEQSKKCNKAIDELSKTWDKLGCTEKELNNLKKTVDSISKKYQEKLSDNILLQQLDQLSKKNQNIILNKNNIIKKNEAQIEDLKQEIVKLKSKSDSPERLRNDLKISQIQTHETGETLIAKDKQYEAENKRLLQKIEEYKNATIELKTKNKQLEKKIGEISSKINISDIGNRLKNVEENLNGLKIALKKLKDSDELESKKLHEEIVKPVQTLQEVHSEADRQLLKRNKNLEQILEMLNKLLNQCSQNISEIHKGLESTEEAHCELISLSTCEYEGLNYTTMPSEAVLYYVGKKIESTSEVEHTISDVRSNEPSENTVIIQKSHESESSLRPTEKEKDCTCKKLESLIIKKDKQKKTIPNLSNLNNKLLDLLYRMNSILNTINELENSILFLHEKIHYYCKCDELSEEGRIAFDNVENNLNKINELVSQTEEDFKNIENENEHILKQFNSSDEHKHSSQILLDSSRILIAELFQEIILRKERIRKKFNIVQQECYNLTKVINESQQSSFDSIETNLECLPSSIQNFYPIYRQDSNTFLIYVPPDGGCKCNSCKKPSVNMLK</sequence>
<feature type="coiled-coil region" evidence="1">
    <location>
        <begin position="134"/>
        <end position="161"/>
    </location>
</feature>
<gene>
    <name evidence="2" type="ORF">g.16180</name>
</gene>
<dbReference type="EMBL" id="GEDC01015579">
    <property type="protein sequence ID" value="JAS21719.1"/>
    <property type="molecule type" value="Transcribed_RNA"/>
</dbReference>
<reference evidence="2" key="1">
    <citation type="submission" date="2015-12" db="EMBL/GenBank/DDBJ databases">
        <title>De novo transcriptome assembly of four potential Pierce s Disease insect vectors from Arizona vineyards.</title>
        <authorList>
            <person name="Tassone E.E."/>
        </authorList>
    </citation>
    <scope>NUCLEOTIDE SEQUENCE</scope>
</reference>
<feature type="coiled-coil region" evidence="1">
    <location>
        <begin position="480"/>
        <end position="514"/>
    </location>
</feature>
<dbReference type="AlphaFoldDB" id="A0A1B6D7Q8"/>
<accession>A0A1B6D7Q8</accession>
<protein>
    <submittedName>
        <fullName evidence="2">Uncharacterized protein</fullName>
    </submittedName>
</protein>
<organism evidence="2">
    <name type="scientific">Clastoptera arizonana</name>
    <name type="common">Arizona spittle bug</name>
    <dbReference type="NCBI Taxonomy" id="38151"/>
    <lineage>
        <taxon>Eukaryota</taxon>
        <taxon>Metazoa</taxon>
        <taxon>Ecdysozoa</taxon>
        <taxon>Arthropoda</taxon>
        <taxon>Hexapoda</taxon>
        <taxon>Insecta</taxon>
        <taxon>Pterygota</taxon>
        <taxon>Neoptera</taxon>
        <taxon>Paraneoptera</taxon>
        <taxon>Hemiptera</taxon>
        <taxon>Auchenorrhyncha</taxon>
        <taxon>Cercopoidea</taxon>
        <taxon>Clastopteridae</taxon>
        <taxon>Clastoptera</taxon>
    </lineage>
</organism>
<keyword evidence="1" id="KW-0175">Coiled coil</keyword>
<evidence type="ECO:0000313" key="2">
    <source>
        <dbReference type="EMBL" id="JAS21719.1"/>
    </source>
</evidence>